<feature type="compositionally biased region" description="Basic residues" evidence="2">
    <location>
        <begin position="22"/>
        <end position="31"/>
    </location>
</feature>
<dbReference type="PROSITE" id="PS50011">
    <property type="entry name" value="PROTEIN_KINASE_DOM"/>
    <property type="match status" value="1"/>
</dbReference>
<dbReference type="SMART" id="SM00220">
    <property type="entry name" value="S_TKc"/>
    <property type="match status" value="1"/>
</dbReference>
<feature type="compositionally biased region" description="Acidic residues" evidence="2">
    <location>
        <begin position="61"/>
        <end position="79"/>
    </location>
</feature>
<dbReference type="InterPro" id="IPR011009">
    <property type="entry name" value="Kinase-like_dom_sf"/>
</dbReference>
<keyword evidence="1" id="KW-0547">Nucleotide-binding</keyword>
<dbReference type="InterPro" id="IPR017441">
    <property type="entry name" value="Protein_kinase_ATP_BS"/>
</dbReference>
<protein>
    <recommendedName>
        <fullName evidence="3">Protein kinase domain-containing protein</fullName>
    </recommendedName>
</protein>
<dbReference type="PROSITE" id="PS00107">
    <property type="entry name" value="PROTEIN_KINASE_ATP"/>
    <property type="match status" value="1"/>
</dbReference>
<comment type="caution">
    <text evidence="4">The sequence shown here is derived from an EMBL/GenBank/DDBJ whole genome shotgun (WGS) entry which is preliminary data.</text>
</comment>
<gene>
    <name evidence="4" type="ORF">PG991_007096</name>
</gene>
<dbReference type="InterPro" id="IPR000719">
    <property type="entry name" value="Prot_kinase_dom"/>
</dbReference>
<evidence type="ECO:0000313" key="4">
    <source>
        <dbReference type="EMBL" id="KAK8017906.1"/>
    </source>
</evidence>
<evidence type="ECO:0000256" key="2">
    <source>
        <dbReference type="SAM" id="MobiDB-lite"/>
    </source>
</evidence>
<feature type="region of interest" description="Disordered" evidence="2">
    <location>
        <begin position="1"/>
        <end position="129"/>
    </location>
</feature>
<feature type="compositionally biased region" description="Acidic residues" evidence="2">
    <location>
        <begin position="107"/>
        <end position="124"/>
    </location>
</feature>
<evidence type="ECO:0000313" key="5">
    <source>
        <dbReference type="Proteomes" id="UP001396898"/>
    </source>
</evidence>
<dbReference type="Gene3D" id="1.10.510.10">
    <property type="entry name" value="Transferase(Phosphotransferase) domain 1"/>
    <property type="match status" value="1"/>
</dbReference>
<dbReference type="SUPFAM" id="SSF56112">
    <property type="entry name" value="Protein kinase-like (PK-like)"/>
    <property type="match status" value="1"/>
</dbReference>
<evidence type="ECO:0000259" key="3">
    <source>
        <dbReference type="PROSITE" id="PS50011"/>
    </source>
</evidence>
<feature type="domain" description="Protein kinase" evidence="3">
    <location>
        <begin position="144"/>
        <end position="460"/>
    </location>
</feature>
<name>A0ABR1RSG2_9PEZI</name>
<organism evidence="4 5">
    <name type="scientific">Apiospora marii</name>
    <dbReference type="NCBI Taxonomy" id="335849"/>
    <lineage>
        <taxon>Eukaryota</taxon>
        <taxon>Fungi</taxon>
        <taxon>Dikarya</taxon>
        <taxon>Ascomycota</taxon>
        <taxon>Pezizomycotina</taxon>
        <taxon>Sordariomycetes</taxon>
        <taxon>Xylariomycetidae</taxon>
        <taxon>Amphisphaeriales</taxon>
        <taxon>Apiosporaceae</taxon>
        <taxon>Apiospora</taxon>
    </lineage>
</organism>
<dbReference type="EMBL" id="JAQQWI010000010">
    <property type="protein sequence ID" value="KAK8017906.1"/>
    <property type="molecule type" value="Genomic_DNA"/>
</dbReference>
<accession>A0ABR1RSG2</accession>
<proteinExistence type="predicted"/>
<keyword evidence="5" id="KW-1185">Reference proteome</keyword>
<keyword evidence="1" id="KW-0067">ATP-binding</keyword>
<reference evidence="4 5" key="1">
    <citation type="submission" date="2023-01" db="EMBL/GenBank/DDBJ databases">
        <title>Analysis of 21 Apiospora genomes using comparative genomics revels a genus with tremendous synthesis potential of carbohydrate active enzymes and secondary metabolites.</title>
        <authorList>
            <person name="Sorensen T."/>
        </authorList>
    </citation>
    <scope>NUCLEOTIDE SEQUENCE [LARGE SCALE GENOMIC DNA]</scope>
    <source>
        <strain evidence="4 5">CBS 20057</strain>
    </source>
</reference>
<feature type="compositionally biased region" description="Basic and acidic residues" evidence="2">
    <location>
        <begin position="80"/>
        <end position="106"/>
    </location>
</feature>
<feature type="binding site" evidence="1">
    <location>
        <position position="175"/>
    </location>
    <ligand>
        <name>ATP</name>
        <dbReference type="ChEBI" id="CHEBI:30616"/>
    </ligand>
</feature>
<evidence type="ECO:0000256" key="1">
    <source>
        <dbReference type="PROSITE-ProRule" id="PRU10141"/>
    </source>
</evidence>
<dbReference type="Proteomes" id="UP001396898">
    <property type="component" value="Unassembled WGS sequence"/>
</dbReference>
<feature type="region of interest" description="Disordered" evidence="2">
    <location>
        <begin position="482"/>
        <end position="505"/>
    </location>
</feature>
<sequence>MSNLIPKSLGMLGKMTGWSKSKQQRRKPPRKRTGDAEEEEDEDNVVSKRKKTGHRGPGPGDSDEAGDSDSFETLVDSDDFEGRNSDDDFPRKKDSEMEDSEMKDADGFSEDADSDGFSEMDFTPEDTAPAQASMEKQFGNPRGITFQGVIGRGENAIAALLHDSRVTPPRRLILKRPLRKDDLSAIKNEIKVLQVLRGAAHTVQLLNANDRAFDDPGLPGTSIALEYVENGSFTRLLERCNEAGVRVPNRVLWSIMLCLIRACVGLTWPARSQDREPAKLETIPRKRKPTPYAHNDLHVDNIMFGNMEPDLAEHCMVPPVKLIDFGQASDTLFSKGPLDVENRNPHQGEHSNAFKTAEAMMRLIAGREPMENLPTFKTKPAHLSGVETDATLLWADDEDEDKTYPKLDRPLRRLIGRMMACRDRIEANDKPKQDRPLLEDILDTASQAVRHRTEQDYPGFEEEETDEAITAFVGRFFFSPSESDEPFASEEGLITPPRSPFDSLL</sequence>